<dbReference type="InterPro" id="IPR036390">
    <property type="entry name" value="WH_DNA-bd_sf"/>
</dbReference>
<dbReference type="InterPro" id="IPR000847">
    <property type="entry name" value="LysR_HTH_N"/>
</dbReference>
<dbReference type="PANTHER" id="PTHR30346:SF0">
    <property type="entry name" value="HCA OPERON TRANSCRIPTIONAL ACTIVATOR HCAR"/>
    <property type="match status" value="1"/>
</dbReference>
<sequence>MSFTLKQLRYFLAAAEAGQVSAAATAVNVSQSAVTLALRDLEAALGVKLFERRPTGLELTREGRAFMNCALAIQDQVARAMHCVARVEDPLTGTLRIGVTDTLSSYFLFPRLAQFRREHPGLEIRLKEALRPELEAGLLGGEIDAALLITARIEHRDRLETRIFHRSVRRLWAAAGHPLTERPRISLADLAEHDLVMLRSDESEHHARSMWGQFGLEPKVVFESASIEAVRNMVAHGMAIAVLSDALFRSWTVDGLRVVRRSLVEQLPTLDFGVAWHRDRPPGPALLAFAELFGRAEGEPEAGADGG</sequence>
<comment type="caution">
    <text evidence="6">The sequence shown here is derived from an EMBL/GenBank/DDBJ whole genome shotgun (WGS) entry which is preliminary data.</text>
</comment>
<evidence type="ECO:0000256" key="2">
    <source>
        <dbReference type="ARBA" id="ARBA00023015"/>
    </source>
</evidence>
<dbReference type="SUPFAM" id="SSF53850">
    <property type="entry name" value="Periplasmic binding protein-like II"/>
    <property type="match status" value="1"/>
</dbReference>
<accession>A0ABQ6LL42</accession>
<keyword evidence="4" id="KW-0804">Transcription</keyword>
<dbReference type="InterPro" id="IPR005119">
    <property type="entry name" value="LysR_subst-bd"/>
</dbReference>
<dbReference type="Pfam" id="PF03466">
    <property type="entry name" value="LysR_substrate"/>
    <property type="match status" value="1"/>
</dbReference>
<organism evidence="6 7">
    <name type="scientific">Paralimibaculum aggregatum</name>
    <dbReference type="NCBI Taxonomy" id="3036245"/>
    <lineage>
        <taxon>Bacteria</taxon>
        <taxon>Pseudomonadati</taxon>
        <taxon>Pseudomonadota</taxon>
        <taxon>Alphaproteobacteria</taxon>
        <taxon>Rhodobacterales</taxon>
        <taxon>Paracoccaceae</taxon>
        <taxon>Paralimibaculum</taxon>
    </lineage>
</organism>
<feature type="domain" description="HTH lysR-type" evidence="5">
    <location>
        <begin position="3"/>
        <end position="60"/>
    </location>
</feature>
<evidence type="ECO:0000259" key="5">
    <source>
        <dbReference type="PROSITE" id="PS50931"/>
    </source>
</evidence>
<dbReference type="SUPFAM" id="SSF46785">
    <property type="entry name" value="Winged helix' DNA-binding domain"/>
    <property type="match status" value="1"/>
</dbReference>
<evidence type="ECO:0000256" key="1">
    <source>
        <dbReference type="ARBA" id="ARBA00009437"/>
    </source>
</evidence>
<keyword evidence="7" id="KW-1185">Reference proteome</keyword>
<evidence type="ECO:0000313" key="7">
    <source>
        <dbReference type="Proteomes" id="UP001239909"/>
    </source>
</evidence>
<dbReference type="PRINTS" id="PR00039">
    <property type="entry name" value="HTHLYSR"/>
</dbReference>
<dbReference type="PANTHER" id="PTHR30346">
    <property type="entry name" value="TRANSCRIPTIONAL DUAL REGULATOR HCAR-RELATED"/>
    <property type="match status" value="1"/>
</dbReference>
<comment type="similarity">
    <text evidence="1">Belongs to the LysR transcriptional regulatory family.</text>
</comment>
<dbReference type="Gene3D" id="1.10.10.10">
    <property type="entry name" value="Winged helix-like DNA-binding domain superfamily/Winged helix DNA-binding domain"/>
    <property type="match status" value="1"/>
</dbReference>
<keyword evidence="3" id="KW-0238">DNA-binding</keyword>
<reference evidence="6 7" key="1">
    <citation type="submission" date="2023-04" db="EMBL/GenBank/DDBJ databases">
        <title>Marinoamorphus aggregata gen. nov., sp. Nov., isolate from tissue of brittle star Ophioplocus japonicus.</title>
        <authorList>
            <person name="Kawano K."/>
            <person name="Sawayama S."/>
            <person name="Nakagawa S."/>
        </authorList>
    </citation>
    <scope>NUCLEOTIDE SEQUENCE [LARGE SCALE GENOMIC DNA]</scope>
    <source>
        <strain evidence="6 7">NKW23</strain>
    </source>
</reference>
<evidence type="ECO:0000256" key="4">
    <source>
        <dbReference type="ARBA" id="ARBA00023163"/>
    </source>
</evidence>
<dbReference type="EMBL" id="BSYI01000026">
    <property type="protein sequence ID" value="GMG83941.1"/>
    <property type="molecule type" value="Genomic_DNA"/>
</dbReference>
<dbReference type="RefSeq" id="WP_285672797.1">
    <property type="nucleotide sequence ID" value="NZ_BSYI01000026.1"/>
</dbReference>
<proteinExistence type="inferred from homology"/>
<keyword evidence="2" id="KW-0805">Transcription regulation</keyword>
<evidence type="ECO:0000256" key="3">
    <source>
        <dbReference type="ARBA" id="ARBA00023125"/>
    </source>
</evidence>
<evidence type="ECO:0000313" key="6">
    <source>
        <dbReference type="EMBL" id="GMG83941.1"/>
    </source>
</evidence>
<protein>
    <submittedName>
        <fullName evidence="6">LysR family transcriptional regulator</fullName>
    </submittedName>
</protein>
<name>A0ABQ6LL42_9RHOB</name>
<gene>
    <name evidence="6" type="ORF">LNKW23_31550</name>
</gene>
<dbReference type="PROSITE" id="PS50931">
    <property type="entry name" value="HTH_LYSR"/>
    <property type="match status" value="1"/>
</dbReference>
<dbReference type="InterPro" id="IPR036388">
    <property type="entry name" value="WH-like_DNA-bd_sf"/>
</dbReference>
<dbReference type="Proteomes" id="UP001239909">
    <property type="component" value="Unassembled WGS sequence"/>
</dbReference>
<dbReference type="Gene3D" id="3.40.190.10">
    <property type="entry name" value="Periplasmic binding protein-like II"/>
    <property type="match status" value="2"/>
</dbReference>
<dbReference type="Pfam" id="PF00126">
    <property type="entry name" value="HTH_1"/>
    <property type="match status" value="1"/>
</dbReference>